<dbReference type="InterPro" id="IPR001466">
    <property type="entry name" value="Beta-lactam-related"/>
</dbReference>
<sequence length="463" mass="47990">MPYTIPAAPAASRTPSPSPRESREPHRELQDRLDALARTHRVPGAQLALDTGTDVIAVHTGTADVTTGSPFTADTAVPLGSLTKPFTAALVLLLADDGDLDLDEPAAGLLPELAAIPEVTIRHLLAHTGGLPTGPDSDTAATTTAARYLAAVCTDRDLLFPPGTGFSYSNAGYVAAGRLVETTTGMPWPEAVRALLLEPLGIRPAFTGDTAPARSVAAGHAVNTATGQARPARQNLAPLEAPAGALLASALDLVAFGNALTGRSDLLPPAVAKEMRRPESAARPGTLADGWGPGLALYRRDDRIWCGHDGNAQGTSCHLRADPESGVVVAFTGNSGSATALWRDLAEEVTRLTGIPVPAGPHTADRGHAVDRGRPVDLPGCAGTYRNGTTTYRVAPGPDGAPALSVDGDLPLPLVCYADLTCDLRDPATGRLEPGGRFHRDPATGRIDRVQISGRTARRTDDG</sequence>
<accession>A0ABQ3RC09</accession>
<dbReference type="GO" id="GO:0016787">
    <property type="term" value="F:hydrolase activity"/>
    <property type="evidence" value="ECO:0007669"/>
    <property type="project" value="UniProtKB-KW"/>
</dbReference>
<dbReference type="Gene3D" id="3.40.710.10">
    <property type="entry name" value="DD-peptidase/beta-lactamase superfamily"/>
    <property type="match status" value="1"/>
</dbReference>
<dbReference type="PANTHER" id="PTHR46825:SF10">
    <property type="entry name" value="BETA-LACTAMASE-RELATED DOMAIN-CONTAINING PROTEIN"/>
    <property type="match status" value="1"/>
</dbReference>
<protein>
    <submittedName>
        <fullName evidence="3">Serine hydrolase</fullName>
    </submittedName>
</protein>
<evidence type="ECO:0000259" key="2">
    <source>
        <dbReference type="Pfam" id="PF00144"/>
    </source>
</evidence>
<organism evidence="3 4">
    <name type="scientific">Streptomyces rubradiris</name>
    <name type="common">Streptomyces achromogenes subsp. rubradiris</name>
    <dbReference type="NCBI Taxonomy" id="285531"/>
    <lineage>
        <taxon>Bacteria</taxon>
        <taxon>Bacillati</taxon>
        <taxon>Actinomycetota</taxon>
        <taxon>Actinomycetes</taxon>
        <taxon>Kitasatosporales</taxon>
        <taxon>Streptomycetaceae</taxon>
        <taxon>Streptomyces</taxon>
    </lineage>
</organism>
<dbReference type="Pfam" id="PF00144">
    <property type="entry name" value="Beta-lactamase"/>
    <property type="match status" value="1"/>
</dbReference>
<feature type="region of interest" description="Disordered" evidence="1">
    <location>
        <begin position="356"/>
        <end position="375"/>
    </location>
</feature>
<proteinExistence type="predicted"/>
<gene>
    <name evidence="3" type="ORF">Srubr_32350</name>
</gene>
<feature type="region of interest" description="Disordered" evidence="1">
    <location>
        <begin position="1"/>
        <end position="26"/>
    </location>
</feature>
<evidence type="ECO:0000313" key="3">
    <source>
        <dbReference type="EMBL" id="GHI53389.1"/>
    </source>
</evidence>
<evidence type="ECO:0000256" key="1">
    <source>
        <dbReference type="SAM" id="MobiDB-lite"/>
    </source>
</evidence>
<feature type="compositionally biased region" description="Low complexity" evidence="1">
    <location>
        <begin position="1"/>
        <end position="15"/>
    </location>
</feature>
<keyword evidence="4" id="KW-1185">Reference proteome</keyword>
<dbReference type="Proteomes" id="UP000646738">
    <property type="component" value="Unassembled WGS sequence"/>
</dbReference>
<feature type="domain" description="Beta-lactamase-related" evidence="2">
    <location>
        <begin position="31"/>
        <end position="337"/>
    </location>
</feature>
<dbReference type="EMBL" id="BNEA01000015">
    <property type="protein sequence ID" value="GHI53389.1"/>
    <property type="molecule type" value="Genomic_DNA"/>
</dbReference>
<dbReference type="PANTHER" id="PTHR46825">
    <property type="entry name" value="D-ALANYL-D-ALANINE-CARBOXYPEPTIDASE/ENDOPEPTIDASE AMPH"/>
    <property type="match status" value="1"/>
</dbReference>
<name>A0ABQ3RC09_STRRR</name>
<keyword evidence="3" id="KW-0378">Hydrolase</keyword>
<comment type="caution">
    <text evidence="3">The sequence shown here is derived from an EMBL/GenBank/DDBJ whole genome shotgun (WGS) entry which is preliminary data.</text>
</comment>
<dbReference type="InterPro" id="IPR012338">
    <property type="entry name" value="Beta-lactam/transpept-like"/>
</dbReference>
<evidence type="ECO:0000313" key="4">
    <source>
        <dbReference type="Proteomes" id="UP000646738"/>
    </source>
</evidence>
<dbReference type="SUPFAM" id="SSF56601">
    <property type="entry name" value="beta-lactamase/transpeptidase-like"/>
    <property type="match status" value="1"/>
</dbReference>
<feature type="compositionally biased region" description="Basic and acidic residues" evidence="1">
    <location>
        <begin position="363"/>
        <end position="375"/>
    </location>
</feature>
<dbReference type="RefSeq" id="WP_189988938.1">
    <property type="nucleotide sequence ID" value="NZ_BNCB01000001.1"/>
</dbReference>
<dbReference type="InterPro" id="IPR050491">
    <property type="entry name" value="AmpC-like"/>
</dbReference>
<reference evidence="4" key="1">
    <citation type="submission" date="2023-07" db="EMBL/GenBank/DDBJ databases">
        <title>Whole genome shotgun sequence of Streptomyces achromogenes subsp. rubradiris NBRC 14000.</title>
        <authorList>
            <person name="Komaki H."/>
            <person name="Tamura T."/>
        </authorList>
    </citation>
    <scope>NUCLEOTIDE SEQUENCE [LARGE SCALE GENOMIC DNA]</scope>
    <source>
        <strain evidence="4">NBRC 14000</strain>
    </source>
</reference>